<evidence type="ECO:0000313" key="3">
    <source>
        <dbReference type="Proteomes" id="UP000019084"/>
    </source>
</evidence>
<dbReference type="CDD" id="cd03784">
    <property type="entry name" value="GT1_Gtf-like"/>
    <property type="match status" value="1"/>
</dbReference>
<dbReference type="InterPro" id="IPR007235">
    <property type="entry name" value="Glyco_trans_28_C"/>
</dbReference>
<dbReference type="PANTHER" id="PTHR48050:SF13">
    <property type="entry name" value="STEROL 3-BETA-GLUCOSYLTRANSFERASE UGT80A2"/>
    <property type="match status" value="1"/>
</dbReference>
<reference evidence="2 3" key="1">
    <citation type="submission" date="2014-01" db="EMBL/GenBank/DDBJ databases">
        <title>Genome sequence and analysis of Xanthomonas arboricola pv. pruni.</title>
        <authorList>
            <person name="Fujikawa T."/>
            <person name="Nakazono-Nagaoka E."/>
        </authorList>
    </citation>
    <scope>NUCLEOTIDE SEQUENCE [LARGE SCALE GENOMIC DNA]</scope>
    <source>
        <strain evidence="3">MAFF 301420</strain>
    </source>
</reference>
<evidence type="ECO:0000313" key="2">
    <source>
        <dbReference type="EMBL" id="GAE54054.1"/>
    </source>
</evidence>
<dbReference type="InterPro" id="IPR050426">
    <property type="entry name" value="Glycosyltransferase_28"/>
</dbReference>
<dbReference type="EMBL" id="BAVC01000037">
    <property type="protein sequence ID" value="GAE54054.1"/>
    <property type="molecule type" value="Genomic_DNA"/>
</dbReference>
<proteinExistence type="predicted"/>
<comment type="caution">
    <text evidence="2">The sequence shown here is derived from an EMBL/GenBank/DDBJ whole genome shotgun (WGS) entry which is preliminary data.</text>
</comment>
<dbReference type="Gene3D" id="3.40.50.2000">
    <property type="entry name" value="Glycogen Phosphorylase B"/>
    <property type="match status" value="2"/>
</dbReference>
<organism evidence="2 3">
    <name type="scientific">Xanthomonas arboricola pv. pruni MAFF 301420</name>
    <dbReference type="NCBI Taxonomy" id="1418095"/>
    <lineage>
        <taxon>Bacteria</taxon>
        <taxon>Pseudomonadati</taxon>
        <taxon>Pseudomonadota</taxon>
        <taxon>Gammaproteobacteria</taxon>
        <taxon>Lysobacterales</taxon>
        <taxon>Lysobacteraceae</taxon>
        <taxon>Xanthomonas</taxon>
    </lineage>
</organism>
<dbReference type="Proteomes" id="UP000019084">
    <property type="component" value="Unassembled WGS sequence"/>
</dbReference>
<name>W4SDT0_9XANT</name>
<feature type="domain" description="Glycosyl transferase family 28 C-terminal" evidence="1">
    <location>
        <begin position="252"/>
        <end position="381"/>
    </location>
</feature>
<dbReference type="GO" id="GO:0017000">
    <property type="term" value="P:antibiotic biosynthetic process"/>
    <property type="evidence" value="ECO:0007669"/>
    <property type="project" value="UniProtKB-ARBA"/>
</dbReference>
<dbReference type="Pfam" id="PF04101">
    <property type="entry name" value="Glyco_tran_28_C"/>
    <property type="match status" value="1"/>
</dbReference>
<protein>
    <recommendedName>
        <fullName evidence="1">Glycosyl transferase family 28 C-terminal domain-containing protein</fullName>
    </recommendedName>
</protein>
<dbReference type="GO" id="GO:0016758">
    <property type="term" value="F:hexosyltransferase activity"/>
    <property type="evidence" value="ECO:0007669"/>
    <property type="project" value="InterPro"/>
</dbReference>
<dbReference type="SUPFAM" id="SSF53756">
    <property type="entry name" value="UDP-Glycosyltransferase/glycogen phosphorylase"/>
    <property type="match status" value="1"/>
</dbReference>
<dbReference type="InterPro" id="IPR002213">
    <property type="entry name" value="UDP_glucos_trans"/>
</dbReference>
<sequence length="459" mass="50522">MRIDLIAPPYSGHLHPILAIARQLAPHHDVQVISTPAALARIRACGLSAVGVLDAQADRQLLDIANPPHAVGHNPLRLRRQLHSALGLMARVGDAVRQRGRERRPDLVIADFTLPSAGLAAQAMGIAWWTSMPSPCVIETGDGPPAYFGGLLPPSTAAQRIWQAMARRLTRGFKRSLHLCYRRQMRASGLPAIYRSDRSEAVYSPHCILALGLPSFELARRWPAAVRFVGPQLCTPPAAVAPPQFVPGRRHVLVTLGTHLQWVKQRMDQVLRAVALQFPQVIFHFSDGDTAAPPAQTRGNYQRLPYVDYAQQLHRYDLVVHHGGAGILYACLAAGLPSIVYPLDYDQFDHAARLQRAGASWWLRELDGLPALLREALTATELRRACADCRQSCTTSLRRRAFCGWWRRLHAPGRCRRCDALSRGIGRVAGQRISVSTRHASLPAQAGDSATACCNCHRG</sequence>
<dbReference type="PANTHER" id="PTHR48050">
    <property type="entry name" value="STEROL 3-BETA-GLUCOSYLTRANSFERASE"/>
    <property type="match status" value="1"/>
</dbReference>
<accession>W4SDT0</accession>
<dbReference type="AlphaFoldDB" id="W4SDT0"/>
<dbReference type="GO" id="GO:0008194">
    <property type="term" value="F:UDP-glycosyltransferase activity"/>
    <property type="evidence" value="ECO:0007669"/>
    <property type="project" value="InterPro"/>
</dbReference>
<evidence type="ECO:0000259" key="1">
    <source>
        <dbReference type="Pfam" id="PF04101"/>
    </source>
</evidence>
<gene>
    <name evidence="2" type="ORF">XPR_0689</name>
</gene>